<dbReference type="AlphaFoldDB" id="A0A7Y0BPN7"/>
<comment type="caution">
    <text evidence="2">The sequence shown here is derived from an EMBL/GenBank/DDBJ whole genome shotgun (WGS) entry which is preliminary data.</text>
</comment>
<feature type="transmembrane region" description="Helical" evidence="1">
    <location>
        <begin position="53"/>
        <end position="77"/>
    </location>
</feature>
<keyword evidence="1" id="KW-1133">Transmembrane helix</keyword>
<name>A0A7Y0BPN7_9SPHN</name>
<accession>A0A7Y0BPN7</accession>
<gene>
    <name evidence="2" type="ORF">HHL27_10910</name>
</gene>
<sequence length="78" mass="8343">MTAGLAAIAAIGLLTASITLMAWGNSDQFHWQPMDPRAPRCEFDCEPMGFGKVLVAISFASFCGAVVSAVIAIWKLIR</sequence>
<proteinExistence type="predicted"/>
<evidence type="ECO:0000256" key="1">
    <source>
        <dbReference type="SAM" id="Phobius"/>
    </source>
</evidence>
<keyword evidence="1" id="KW-0472">Membrane</keyword>
<reference evidence="2 3" key="1">
    <citation type="submission" date="2020-04" db="EMBL/GenBank/DDBJ databases">
        <title>Novosphingobium sp. TW-4 isolated from soil.</title>
        <authorList>
            <person name="Dahal R.H."/>
            <person name="Chaudhary D.K."/>
        </authorList>
    </citation>
    <scope>NUCLEOTIDE SEQUENCE [LARGE SCALE GENOMIC DNA]</scope>
    <source>
        <strain evidence="2 3">TW-4</strain>
    </source>
</reference>
<dbReference type="RefSeq" id="WP_169493439.1">
    <property type="nucleotide sequence ID" value="NZ_JABBGM010000004.1"/>
</dbReference>
<evidence type="ECO:0000313" key="2">
    <source>
        <dbReference type="EMBL" id="NML94173.1"/>
    </source>
</evidence>
<dbReference type="Proteomes" id="UP000583556">
    <property type="component" value="Unassembled WGS sequence"/>
</dbReference>
<keyword evidence="3" id="KW-1185">Reference proteome</keyword>
<keyword evidence="1" id="KW-0812">Transmembrane</keyword>
<dbReference type="EMBL" id="JABBGM010000004">
    <property type="protein sequence ID" value="NML94173.1"/>
    <property type="molecule type" value="Genomic_DNA"/>
</dbReference>
<organism evidence="2 3">
    <name type="scientific">Novosphingobium olei</name>
    <dbReference type="NCBI Taxonomy" id="2728851"/>
    <lineage>
        <taxon>Bacteria</taxon>
        <taxon>Pseudomonadati</taxon>
        <taxon>Pseudomonadota</taxon>
        <taxon>Alphaproteobacteria</taxon>
        <taxon>Sphingomonadales</taxon>
        <taxon>Sphingomonadaceae</taxon>
        <taxon>Novosphingobium</taxon>
    </lineage>
</organism>
<evidence type="ECO:0000313" key="3">
    <source>
        <dbReference type="Proteomes" id="UP000583556"/>
    </source>
</evidence>
<protein>
    <submittedName>
        <fullName evidence="2">Uncharacterized protein</fullName>
    </submittedName>
</protein>